<dbReference type="Proteomes" id="UP000001353">
    <property type="component" value="Chromosome"/>
</dbReference>
<organism evidence="1 2">
    <name type="scientific">Roseobacter litoralis (strain ATCC 49566 / DSM 6996 / JCM 21268 / NBRC 15278 / OCh 149)</name>
    <dbReference type="NCBI Taxonomy" id="391595"/>
    <lineage>
        <taxon>Bacteria</taxon>
        <taxon>Pseudomonadati</taxon>
        <taxon>Pseudomonadota</taxon>
        <taxon>Alphaproteobacteria</taxon>
        <taxon>Rhodobacterales</taxon>
        <taxon>Roseobacteraceae</taxon>
        <taxon>Roseobacter</taxon>
    </lineage>
</organism>
<protein>
    <recommendedName>
        <fullName evidence="3">Phage tail assembly chaperone</fullName>
    </recommendedName>
</protein>
<dbReference type="KEGG" id="rli:RLO149_c014110"/>
<dbReference type="AlphaFoldDB" id="F7ZE87"/>
<name>F7ZE87_ROSLO</name>
<dbReference type="EMBL" id="CP002623">
    <property type="protein sequence ID" value="AEI93408.1"/>
    <property type="molecule type" value="Genomic_DNA"/>
</dbReference>
<evidence type="ECO:0000313" key="1">
    <source>
        <dbReference type="EMBL" id="AEI93408.1"/>
    </source>
</evidence>
<dbReference type="HOGENOM" id="CLU_188457_0_0_5"/>
<reference evidence="1 2" key="1">
    <citation type="journal article" date="2011" name="BMC Genomics">
        <title>Comparative genome analysis and genome-guided physiological analysis of Roseobacter litoralis.</title>
        <authorList>
            <person name="Kalhoefer D."/>
            <person name="Thole S."/>
            <person name="Voget S."/>
            <person name="Lehmann R."/>
            <person name="Liesegang H."/>
            <person name="Wollher A."/>
            <person name="Daniel R."/>
            <person name="Simon M."/>
            <person name="Brinkhoff T."/>
        </authorList>
    </citation>
    <scope>NUCLEOTIDE SEQUENCE [LARGE SCALE GENOMIC DNA]</scope>
    <source>
        <strain evidence="2">ATCC 49566 / DSM 6996 / JCM 21268 / NBRC 15278 / OCh 149</strain>
    </source>
</reference>
<evidence type="ECO:0000313" key="2">
    <source>
        <dbReference type="Proteomes" id="UP000001353"/>
    </source>
</evidence>
<keyword evidence="2" id="KW-1185">Reference proteome</keyword>
<dbReference type="STRING" id="391595.RLO149_c014110"/>
<proteinExistence type="predicted"/>
<sequence length="52" mass="5588">MRAGIQNLGLQPDVFWSLTPAEFRLLLGDAGKSGPLLSEGLEALMDAFPDKT</sequence>
<dbReference type="Pfam" id="PF09550">
    <property type="entry name" value="Phage_TAC_6"/>
    <property type="match status" value="1"/>
</dbReference>
<dbReference type="eggNOG" id="ENOG5033D7X">
    <property type="taxonomic scope" value="Bacteria"/>
</dbReference>
<dbReference type="InterPro" id="IPR019056">
    <property type="entry name" value="Phage_TAC_6"/>
</dbReference>
<evidence type="ECO:0008006" key="3">
    <source>
        <dbReference type="Google" id="ProtNLM"/>
    </source>
</evidence>
<gene>
    <name evidence="1" type="ordered locus">RLO149_c014110</name>
</gene>
<accession>F7ZE87</accession>